<dbReference type="RefSeq" id="WP_066193385.1">
    <property type="nucleotide sequence ID" value="NZ_JAFDQP010000003.1"/>
</dbReference>
<sequence length="81" mass="8903">MSYPLFIVVQLLTTEKGQSNAKSRAKARESLEQIVYGRANAYGALAEISWPIGYLPIFNGSSAVAILRRVMEVVCGNEVKK</sequence>
<proteinExistence type="predicted"/>
<dbReference type="Proteomes" id="UP000233343">
    <property type="component" value="Unassembled WGS sequence"/>
</dbReference>
<reference evidence="1 2" key="1">
    <citation type="journal article" date="2010" name="Int. J. Syst. Evol. Microbiol.">
        <title>Bacillus horneckiae sp. nov., isolated from a spacecraft-assembly clean room.</title>
        <authorList>
            <person name="Vaishampayan P."/>
            <person name="Probst A."/>
            <person name="Krishnamurthi S."/>
            <person name="Ghosh S."/>
            <person name="Osman S."/>
            <person name="McDowall A."/>
            <person name="Ruckmani A."/>
            <person name="Mayilraj S."/>
            <person name="Venkateswaran K."/>
        </authorList>
    </citation>
    <scope>NUCLEOTIDE SEQUENCE [LARGE SCALE GENOMIC DNA]</scope>
    <source>
        <strain evidence="2">1PO1SC</strain>
    </source>
</reference>
<organism evidence="1 2">
    <name type="scientific">Cytobacillus horneckiae</name>
    <dbReference type="NCBI Taxonomy" id="549687"/>
    <lineage>
        <taxon>Bacteria</taxon>
        <taxon>Bacillati</taxon>
        <taxon>Bacillota</taxon>
        <taxon>Bacilli</taxon>
        <taxon>Bacillales</taxon>
        <taxon>Bacillaceae</taxon>
        <taxon>Cytobacillus</taxon>
    </lineage>
</organism>
<keyword evidence="2" id="KW-1185">Reference proteome</keyword>
<accession>A0A2N0ZGB8</accession>
<evidence type="ECO:0000313" key="2">
    <source>
        <dbReference type="Proteomes" id="UP000233343"/>
    </source>
</evidence>
<gene>
    <name evidence="1" type="ORF">CWS20_13255</name>
</gene>
<evidence type="ECO:0000313" key="1">
    <source>
        <dbReference type="EMBL" id="PKG28533.1"/>
    </source>
</evidence>
<dbReference type="AlphaFoldDB" id="A0A2N0ZGB8"/>
<name>A0A2N0ZGB8_9BACI</name>
<protein>
    <submittedName>
        <fullName evidence="1">Uncharacterized protein</fullName>
    </submittedName>
</protein>
<comment type="caution">
    <text evidence="1">The sequence shown here is derived from an EMBL/GenBank/DDBJ whole genome shotgun (WGS) entry which is preliminary data.</text>
</comment>
<dbReference type="EMBL" id="PISD01000028">
    <property type="protein sequence ID" value="PKG28533.1"/>
    <property type="molecule type" value="Genomic_DNA"/>
</dbReference>